<dbReference type="Gene3D" id="3.40.50.1010">
    <property type="entry name" value="5'-nuclease"/>
    <property type="match status" value="1"/>
</dbReference>
<feature type="domain" description="PIN" evidence="2">
    <location>
        <begin position="913"/>
        <end position="1058"/>
    </location>
</feature>
<dbReference type="InterPro" id="IPR002716">
    <property type="entry name" value="PIN_dom"/>
</dbReference>
<dbReference type="GO" id="GO:0000184">
    <property type="term" value="P:nuclear-transcribed mRNA catabolic process, nonsense-mediated decay"/>
    <property type="evidence" value="ECO:0007669"/>
    <property type="project" value="TreeGrafter"/>
</dbReference>
<evidence type="ECO:0000256" key="1">
    <source>
        <dbReference type="SAM" id="MobiDB-lite"/>
    </source>
</evidence>
<dbReference type="GO" id="GO:0070034">
    <property type="term" value="F:telomerase RNA binding"/>
    <property type="evidence" value="ECO:0007669"/>
    <property type="project" value="TreeGrafter"/>
</dbReference>
<dbReference type="PANTHER" id="PTHR15696">
    <property type="entry name" value="SMG-7 SUPPRESSOR WITH MORPHOLOGICAL EFFECT ON GENITALIA PROTEIN 7"/>
    <property type="match status" value="1"/>
</dbReference>
<dbReference type="GO" id="GO:0005697">
    <property type="term" value="C:telomerase holoenzyme complex"/>
    <property type="evidence" value="ECO:0007669"/>
    <property type="project" value="TreeGrafter"/>
</dbReference>
<dbReference type="SMART" id="SM00670">
    <property type="entry name" value="PINc"/>
    <property type="match status" value="1"/>
</dbReference>
<dbReference type="PANTHER" id="PTHR15696:SF0">
    <property type="entry name" value="TELOMERASE-BINDING PROTEIN EST1A"/>
    <property type="match status" value="1"/>
</dbReference>
<feature type="compositionally biased region" description="Basic and acidic residues" evidence="1">
    <location>
        <begin position="258"/>
        <end position="273"/>
    </location>
</feature>
<protein>
    <recommendedName>
        <fullName evidence="2">PIN domain-containing protein</fullName>
    </recommendedName>
</protein>
<dbReference type="GO" id="GO:0004540">
    <property type="term" value="F:RNA nuclease activity"/>
    <property type="evidence" value="ECO:0007669"/>
    <property type="project" value="UniProtKB-ARBA"/>
</dbReference>
<name>A0A507E7K1_9FUNG</name>
<dbReference type="SUPFAM" id="SSF48452">
    <property type="entry name" value="TPR-like"/>
    <property type="match status" value="1"/>
</dbReference>
<dbReference type="InterPro" id="IPR045153">
    <property type="entry name" value="Est1/Ebs1-like"/>
</dbReference>
<comment type="caution">
    <text evidence="3">The sequence shown here is derived from an EMBL/GenBank/DDBJ whole genome shotgun (WGS) entry which is preliminary data.</text>
</comment>
<dbReference type="InterPro" id="IPR018834">
    <property type="entry name" value="DNA/RNA-bd_Est1-type"/>
</dbReference>
<feature type="compositionally biased region" description="Polar residues" evidence="1">
    <location>
        <begin position="228"/>
        <end position="240"/>
    </location>
</feature>
<keyword evidence="4" id="KW-1185">Reference proteome</keyword>
<dbReference type="InterPro" id="IPR011990">
    <property type="entry name" value="TPR-like_helical_dom_sf"/>
</dbReference>
<dbReference type="CDD" id="cd09880">
    <property type="entry name" value="PIN_Smg5-6-like"/>
    <property type="match status" value="1"/>
</dbReference>
<accession>A0A507E7K1</accession>
<dbReference type="SUPFAM" id="SSF88723">
    <property type="entry name" value="PIN domain-like"/>
    <property type="match status" value="1"/>
</dbReference>
<dbReference type="Pfam" id="PF13638">
    <property type="entry name" value="PIN_4"/>
    <property type="match status" value="1"/>
</dbReference>
<feature type="compositionally biased region" description="Polar residues" evidence="1">
    <location>
        <begin position="80"/>
        <end position="92"/>
    </location>
</feature>
<evidence type="ECO:0000313" key="3">
    <source>
        <dbReference type="EMBL" id="TPX59275.1"/>
    </source>
</evidence>
<dbReference type="Gene3D" id="1.25.40.10">
    <property type="entry name" value="Tetratricopeptide repeat domain"/>
    <property type="match status" value="1"/>
</dbReference>
<feature type="region of interest" description="Disordered" evidence="1">
    <location>
        <begin position="1"/>
        <end position="299"/>
    </location>
</feature>
<gene>
    <name evidence="3" type="ORF">PhCBS80983_g02611</name>
</gene>
<dbReference type="Proteomes" id="UP000318582">
    <property type="component" value="Unassembled WGS sequence"/>
</dbReference>
<sequence>MSEAGNSAVTREDEDITTRRPPRLRGYLQKARTLDASDDSCLFSEDSADGGAVTDSSSLNDSEEEYSGSRKFNPIESDGSESSESPAVTGSTSDEEKPSEEPITSHAGASKQVEKESSNTAARPTPPPTRRVRGRGAVGHGMYADSDSCLSYEDDGLRTDSRKRNERVKESRPRRDQTDHPRLFDYKSGSSSPRRPRPVGRAPVSGSRQISESPSRRQRQRKDAGKSGNASRIPTRNVHSIESPDSRLSHKLSHRRRSESPLRQGDRGRRTVDEADATGARSKKTTEINSDLEGPPVNTLPTLKETYKRISAYELALKGSHQAEIISRSEYSVETIRRENARKLAYCKLCISLIKHDYKLGVKYDLETRLWRNGVYKGIEQLRRNLQTEGSSLQQEVRVAWLDFIENAEALYTDAILAMKATWDSKASKSSKTGSSPSPIWHRTINFLGDLARYKSVYLHEDSRALAKVKNWAPATRMYKEASLLAGHNGLYYNQLAIIAMYSESFSDALHFYLRSLTVKLPFQSAKDALTLLFEANRKRLENGNTFSRNQPANGATERIRLQSLFIRLHDILYTKISSVMASRSNDDARFLFGLAAINTSMSLAGKFSKREENLDHPDLLKEHLISITLHTLESCIKSQVTILREHYEARTTPSTHAAFLYISTTLMWIATMGDDWKSYLETPKYNRFWSSLAIFCTTLSECVADRTYADCPLTVQGILQAGGMIPEDWELHCSLVFSASHSKHEFDKISCGSSSEIDSFVGAHINDSGACCFQMSDPEISRARMWRILALARCIASKSNVFEYDHEQHRFIHQKKHEAMALVPSVEDLPPGSFESEEDVEYEPYGTERQTDEYQDDEDLDVGEEDDEAMRTLKALRNQLHGTYDSRTRMLASQGGDIRARSAPLNLVPGKTTVVFDTNLFLHSMKHVITIIESGLWVVSIPLVVLTELDGLKVGDNSTSIAAQQAVSYIEAEFGDRTQKRKKPWLKLQTSQGNFLHDLTIRTESWTTHVAQNQRRRNNDDVILQCCLHFKQKADPAAVDKTVSKVVLVTGDVNMKLKARTLGIDVRDRIPT</sequence>
<feature type="compositionally biased region" description="Basic and acidic residues" evidence="1">
    <location>
        <begin position="155"/>
        <end position="185"/>
    </location>
</feature>
<dbReference type="EMBL" id="QEAQ01000027">
    <property type="protein sequence ID" value="TPX59275.1"/>
    <property type="molecule type" value="Genomic_DNA"/>
</dbReference>
<dbReference type="GO" id="GO:0042162">
    <property type="term" value="F:telomeric DNA binding"/>
    <property type="evidence" value="ECO:0007669"/>
    <property type="project" value="TreeGrafter"/>
</dbReference>
<dbReference type="AlphaFoldDB" id="A0A507E7K1"/>
<dbReference type="Pfam" id="PF10373">
    <property type="entry name" value="EST1_DNA_bind"/>
    <property type="match status" value="1"/>
</dbReference>
<proteinExistence type="predicted"/>
<evidence type="ECO:0000313" key="4">
    <source>
        <dbReference type="Proteomes" id="UP000318582"/>
    </source>
</evidence>
<feature type="compositionally biased region" description="Low complexity" evidence="1">
    <location>
        <begin position="188"/>
        <end position="206"/>
    </location>
</feature>
<feature type="region of interest" description="Disordered" evidence="1">
    <location>
        <begin position="827"/>
        <end position="859"/>
    </location>
</feature>
<evidence type="ECO:0000259" key="2">
    <source>
        <dbReference type="SMART" id="SM00670"/>
    </source>
</evidence>
<reference evidence="3 4" key="1">
    <citation type="journal article" date="2019" name="Sci. Rep.">
        <title>Comparative genomics of chytrid fungi reveal insights into the obligate biotrophic and pathogenic lifestyle of Synchytrium endobioticum.</title>
        <authorList>
            <person name="van de Vossenberg B.T.L.H."/>
            <person name="Warris S."/>
            <person name="Nguyen H.D.T."/>
            <person name="van Gent-Pelzer M.P.E."/>
            <person name="Joly D.L."/>
            <person name="van de Geest H.C."/>
            <person name="Bonants P.J.M."/>
            <person name="Smith D.S."/>
            <person name="Levesque C.A."/>
            <person name="van der Lee T.A.J."/>
        </authorList>
    </citation>
    <scope>NUCLEOTIDE SEQUENCE [LARGE SCALE GENOMIC DNA]</scope>
    <source>
        <strain evidence="3 4">CBS 809.83</strain>
    </source>
</reference>
<organism evidence="3 4">
    <name type="scientific">Powellomyces hirtus</name>
    <dbReference type="NCBI Taxonomy" id="109895"/>
    <lineage>
        <taxon>Eukaryota</taxon>
        <taxon>Fungi</taxon>
        <taxon>Fungi incertae sedis</taxon>
        <taxon>Chytridiomycota</taxon>
        <taxon>Chytridiomycota incertae sedis</taxon>
        <taxon>Chytridiomycetes</taxon>
        <taxon>Spizellomycetales</taxon>
        <taxon>Powellomycetaceae</taxon>
        <taxon>Powellomyces</taxon>
    </lineage>
</organism>
<dbReference type="InterPro" id="IPR029060">
    <property type="entry name" value="PIN-like_dom_sf"/>
</dbReference>
<dbReference type="STRING" id="109895.A0A507E7K1"/>